<evidence type="ECO:0000313" key="1">
    <source>
        <dbReference type="EMBL" id="KAJ8666157.1"/>
    </source>
</evidence>
<sequence>MDPSKYIAAEVSEDDQLEEEIAEDLENLEPGDFDIVEANSSRFIAEELRQLQVEMEARFAAREEARRAAVAAIPSPLTTPPRPSLRQNRRRLISSSDEEEDEEAAPRKRQRLISSSEGED</sequence>
<gene>
    <name evidence="1" type="ORF">QAD02_007819</name>
</gene>
<keyword evidence="2" id="KW-1185">Reference proteome</keyword>
<evidence type="ECO:0000313" key="2">
    <source>
        <dbReference type="Proteomes" id="UP001239111"/>
    </source>
</evidence>
<reference evidence="1" key="1">
    <citation type="submission" date="2023-04" db="EMBL/GenBank/DDBJ databases">
        <title>A chromosome-level genome assembly of the parasitoid wasp Eretmocerus hayati.</title>
        <authorList>
            <person name="Zhong Y."/>
            <person name="Liu S."/>
            <person name="Liu Y."/>
        </authorList>
    </citation>
    <scope>NUCLEOTIDE SEQUENCE</scope>
    <source>
        <strain evidence="1">ZJU_SS_LIU_2023</strain>
    </source>
</reference>
<protein>
    <submittedName>
        <fullName evidence="1">Uncharacterized protein</fullName>
    </submittedName>
</protein>
<comment type="caution">
    <text evidence="1">The sequence shown here is derived from an EMBL/GenBank/DDBJ whole genome shotgun (WGS) entry which is preliminary data.</text>
</comment>
<proteinExistence type="predicted"/>
<dbReference type="Proteomes" id="UP001239111">
    <property type="component" value="Chromosome 4"/>
</dbReference>
<accession>A0ACC2N513</accession>
<dbReference type="EMBL" id="CM056744">
    <property type="protein sequence ID" value="KAJ8666157.1"/>
    <property type="molecule type" value="Genomic_DNA"/>
</dbReference>
<organism evidence="1 2">
    <name type="scientific">Eretmocerus hayati</name>
    <dbReference type="NCBI Taxonomy" id="131215"/>
    <lineage>
        <taxon>Eukaryota</taxon>
        <taxon>Metazoa</taxon>
        <taxon>Ecdysozoa</taxon>
        <taxon>Arthropoda</taxon>
        <taxon>Hexapoda</taxon>
        <taxon>Insecta</taxon>
        <taxon>Pterygota</taxon>
        <taxon>Neoptera</taxon>
        <taxon>Endopterygota</taxon>
        <taxon>Hymenoptera</taxon>
        <taxon>Apocrita</taxon>
        <taxon>Proctotrupomorpha</taxon>
        <taxon>Chalcidoidea</taxon>
        <taxon>Aphelinidae</taxon>
        <taxon>Aphelininae</taxon>
        <taxon>Eretmocerus</taxon>
    </lineage>
</organism>
<name>A0ACC2N513_9HYME</name>